<comment type="similarity">
    <text evidence="1">Belongs to the arginase family. Agmatinase subfamily.</text>
</comment>
<name>A0ABV3AD63_9ACTN</name>
<keyword evidence="6" id="KW-1185">Reference proteome</keyword>
<accession>A0ABV3AD63</accession>
<dbReference type="InterPro" id="IPR023696">
    <property type="entry name" value="Ureohydrolase_dom_sf"/>
</dbReference>
<dbReference type="PROSITE" id="PS01053">
    <property type="entry name" value="ARGINASE_1"/>
    <property type="match status" value="1"/>
</dbReference>
<organism evidence="5 6">
    <name type="scientific">Streptomyces flaveolus</name>
    <dbReference type="NCBI Taxonomy" id="67297"/>
    <lineage>
        <taxon>Bacteria</taxon>
        <taxon>Bacillati</taxon>
        <taxon>Actinomycetota</taxon>
        <taxon>Actinomycetes</taxon>
        <taxon>Kitasatosporales</taxon>
        <taxon>Streptomycetaceae</taxon>
        <taxon>Streptomyces</taxon>
    </lineage>
</organism>
<evidence type="ECO:0000313" key="5">
    <source>
        <dbReference type="EMBL" id="MEU5709894.1"/>
    </source>
</evidence>
<dbReference type="Gene3D" id="3.40.800.10">
    <property type="entry name" value="Ureohydrolase domain"/>
    <property type="match status" value="1"/>
</dbReference>
<dbReference type="PANTHER" id="PTHR11358">
    <property type="entry name" value="ARGINASE/AGMATINASE"/>
    <property type="match status" value="1"/>
</dbReference>
<evidence type="ECO:0000256" key="3">
    <source>
        <dbReference type="ARBA" id="ARBA00022801"/>
    </source>
</evidence>
<dbReference type="NCBIfam" id="TIGR01230">
    <property type="entry name" value="agmatinase"/>
    <property type="match status" value="1"/>
</dbReference>
<evidence type="ECO:0000313" key="6">
    <source>
        <dbReference type="Proteomes" id="UP001551011"/>
    </source>
</evidence>
<dbReference type="RefSeq" id="WP_359258333.1">
    <property type="nucleotide sequence ID" value="NZ_JBFAEG010000017.1"/>
</dbReference>
<evidence type="ECO:0000256" key="4">
    <source>
        <dbReference type="RuleBase" id="RU003684"/>
    </source>
</evidence>
<dbReference type="EC" id="3.5.3.11" evidence="5"/>
<evidence type="ECO:0000256" key="2">
    <source>
        <dbReference type="ARBA" id="ARBA00022723"/>
    </source>
</evidence>
<dbReference type="GO" id="GO:0008783">
    <property type="term" value="F:agmatinase activity"/>
    <property type="evidence" value="ECO:0007669"/>
    <property type="project" value="UniProtKB-EC"/>
</dbReference>
<dbReference type="Proteomes" id="UP001551011">
    <property type="component" value="Unassembled WGS sequence"/>
</dbReference>
<comment type="caution">
    <text evidence="5">The sequence shown here is derived from an EMBL/GenBank/DDBJ whole genome shotgun (WGS) entry which is preliminary data.</text>
</comment>
<keyword evidence="2" id="KW-0479">Metal-binding</keyword>
<dbReference type="InterPro" id="IPR005925">
    <property type="entry name" value="Agmatinase-rel"/>
</dbReference>
<dbReference type="InterPro" id="IPR020855">
    <property type="entry name" value="Ureohydrolase_Mn_BS"/>
</dbReference>
<dbReference type="Pfam" id="PF00491">
    <property type="entry name" value="Arginase"/>
    <property type="match status" value="1"/>
</dbReference>
<keyword evidence="3 4" id="KW-0378">Hydrolase</keyword>
<dbReference type="PANTHER" id="PTHR11358:SF26">
    <property type="entry name" value="GUANIDINO ACID HYDROLASE, MITOCHONDRIAL"/>
    <property type="match status" value="1"/>
</dbReference>
<protein>
    <submittedName>
        <fullName evidence="5">Agmatinase</fullName>
        <ecNumber evidence="5">3.5.3.11</ecNumber>
    </submittedName>
</protein>
<dbReference type="PROSITE" id="PS51409">
    <property type="entry name" value="ARGINASE_2"/>
    <property type="match status" value="1"/>
</dbReference>
<sequence length="316" mass="33386">MTLHETDVPLAAFAGVPTYARMPHRTDLTNVDVAVLGVPFDGTVTFRSGQRFGPRAVRTGSSTVGGYNPAQQIDPFSVLTCVDHGDVPVVPGNTQRSLAAIERAVARVVAAGAVPLLFGGDHSCTLGHLRGMRRHGPVAVIDFDAHTDSGDNYFGERYSHGTWFRRAVEEELVSPEHSTLLGLRGSIDSPDGYQAVTELGAAYLTTDQVAADLASAAATARERAGDRPVYVTFDLDVIDPAFAPGTGCPEPGGITSREAIALLRALGPLDYVGFDVVELIAEYDPAAVTAVLAGNLGFEMLSLLARRRTVSPEVAS</sequence>
<reference evidence="5 6" key="1">
    <citation type="submission" date="2024-06" db="EMBL/GenBank/DDBJ databases">
        <title>The Natural Products Discovery Center: Release of the First 8490 Sequenced Strains for Exploring Actinobacteria Biosynthetic Diversity.</title>
        <authorList>
            <person name="Kalkreuter E."/>
            <person name="Kautsar S.A."/>
            <person name="Yang D."/>
            <person name="Bader C.D."/>
            <person name="Teijaro C.N."/>
            <person name="Fluegel L."/>
            <person name="Davis C.M."/>
            <person name="Simpson J.R."/>
            <person name="Lauterbach L."/>
            <person name="Steele A.D."/>
            <person name="Gui C."/>
            <person name="Meng S."/>
            <person name="Li G."/>
            <person name="Viehrig K."/>
            <person name="Ye F."/>
            <person name="Su P."/>
            <person name="Kiefer A.F."/>
            <person name="Nichols A."/>
            <person name="Cepeda A.J."/>
            <person name="Yan W."/>
            <person name="Fan B."/>
            <person name="Jiang Y."/>
            <person name="Adhikari A."/>
            <person name="Zheng C.-J."/>
            <person name="Schuster L."/>
            <person name="Cowan T.M."/>
            <person name="Smanski M.J."/>
            <person name="Chevrette M.G."/>
            <person name="De Carvalho L.P.S."/>
            <person name="Shen B."/>
        </authorList>
    </citation>
    <scope>NUCLEOTIDE SEQUENCE [LARGE SCALE GENOMIC DNA]</scope>
    <source>
        <strain evidence="5 6">NPDC020594</strain>
    </source>
</reference>
<dbReference type="SUPFAM" id="SSF52768">
    <property type="entry name" value="Arginase/deacetylase"/>
    <property type="match status" value="1"/>
</dbReference>
<dbReference type="EMBL" id="JBFAEG010000017">
    <property type="protein sequence ID" value="MEU5709894.1"/>
    <property type="molecule type" value="Genomic_DNA"/>
</dbReference>
<dbReference type="InterPro" id="IPR006035">
    <property type="entry name" value="Ureohydrolase"/>
</dbReference>
<evidence type="ECO:0000256" key="1">
    <source>
        <dbReference type="ARBA" id="ARBA00009227"/>
    </source>
</evidence>
<dbReference type="PIRSF" id="PIRSF036979">
    <property type="entry name" value="Arginase"/>
    <property type="match status" value="1"/>
</dbReference>
<proteinExistence type="inferred from homology"/>
<gene>
    <name evidence="5" type="primary">speB</name>
    <name evidence="5" type="ORF">AB0H04_23960</name>
</gene>
<dbReference type="CDD" id="cd11592">
    <property type="entry name" value="Agmatinase_PAH"/>
    <property type="match status" value="1"/>
</dbReference>